<dbReference type="GO" id="GO:0005525">
    <property type="term" value="F:GTP binding"/>
    <property type="evidence" value="ECO:0007669"/>
    <property type="project" value="UniProtKB-KW"/>
</dbReference>
<dbReference type="PANTHER" id="PTHR47917:SF1">
    <property type="entry name" value="COENZYME F420:L-GLUTAMATE LIGASE"/>
    <property type="match status" value="1"/>
</dbReference>
<dbReference type="OrthoDB" id="9788295at2"/>
<evidence type="ECO:0000256" key="2">
    <source>
        <dbReference type="ARBA" id="ARBA00022723"/>
    </source>
</evidence>
<evidence type="ECO:0000256" key="4">
    <source>
        <dbReference type="ARBA" id="ARBA00022842"/>
    </source>
</evidence>
<keyword evidence="3" id="KW-0547">Nucleotide-binding</keyword>
<dbReference type="Proteomes" id="UP000193244">
    <property type="component" value="Unassembled WGS sequence"/>
</dbReference>
<evidence type="ECO:0000259" key="8">
    <source>
        <dbReference type="Pfam" id="PF01996"/>
    </source>
</evidence>
<sequence length="288" mass="30063">MARSHAAEIRLIGVEGIPEVSPGDDLAALIESALGAQELTLEDGDILVVTSKIVSKAEGRVIAATDREDAITRETVRLVASRAHPGGVTRIVENRQGLVQAAAGVDASNTPDGTVLLLPEDPDASARALCAALRRASGALIGIVVSDTLGRAWREGQVDAAIGAAGVIVIDDLRGSTDTFGQTLSVTQAATGDELASATDLIKGKATGMPVALVRGLTRLVVETLDTPARALVRRPEGDMFRLGTDEALAQGFAEGYGRGLADARRGHRASARPSRVRLRARSRWSAR</sequence>
<reference evidence="10" key="1">
    <citation type="submission" date="2017-04" db="EMBL/GenBank/DDBJ databases">
        <authorList>
            <person name="Varghese N."/>
            <person name="Submissions S."/>
        </authorList>
    </citation>
    <scope>NUCLEOTIDE SEQUENCE [LARGE SCALE GENOMIC DNA]</scope>
    <source>
        <strain evidence="10">VKM Ac-2510</strain>
    </source>
</reference>
<dbReference type="RefSeq" id="WP_085482102.1">
    <property type="nucleotide sequence ID" value="NZ_FXAY01000001.1"/>
</dbReference>
<dbReference type="PANTHER" id="PTHR47917">
    <property type="match status" value="1"/>
</dbReference>
<keyword evidence="2" id="KW-0479">Metal-binding</keyword>
<proteinExistence type="predicted"/>
<dbReference type="SUPFAM" id="SSF144010">
    <property type="entry name" value="CofE-like"/>
    <property type="match status" value="1"/>
</dbReference>
<evidence type="ECO:0000256" key="3">
    <source>
        <dbReference type="ARBA" id="ARBA00022741"/>
    </source>
</evidence>
<evidence type="ECO:0000256" key="6">
    <source>
        <dbReference type="ARBA" id="ARBA00023134"/>
    </source>
</evidence>
<evidence type="ECO:0000256" key="1">
    <source>
        <dbReference type="ARBA" id="ARBA00022598"/>
    </source>
</evidence>
<evidence type="ECO:0000256" key="7">
    <source>
        <dbReference type="ARBA" id="ARBA00023211"/>
    </source>
</evidence>
<evidence type="ECO:0000313" key="10">
    <source>
        <dbReference type="Proteomes" id="UP000193244"/>
    </source>
</evidence>
<dbReference type="AlphaFoldDB" id="A0A1X7I7M6"/>
<keyword evidence="1 9" id="KW-0436">Ligase</keyword>
<gene>
    <name evidence="9" type="ORF">SAMN06296010_0202</name>
</gene>
<keyword evidence="5" id="KW-0630">Potassium</keyword>
<keyword evidence="6" id="KW-0342">GTP-binding</keyword>
<evidence type="ECO:0000256" key="5">
    <source>
        <dbReference type="ARBA" id="ARBA00022958"/>
    </source>
</evidence>
<dbReference type="GO" id="GO:0052618">
    <property type="term" value="F:coenzyme F420-0:L-glutamate ligase activity"/>
    <property type="evidence" value="ECO:0007669"/>
    <property type="project" value="TreeGrafter"/>
</dbReference>
<dbReference type="InterPro" id="IPR002847">
    <property type="entry name" value="F420-0_gamma-glut_ligase-dom"/>
</dbReference>
<dbReference type="GO" id="GO:0046872">
    <property type="term" value="F:metal ion binding"/>
    <property type="evidence" value="ECO:0007669"/>
    <property type="project" value="UniProtKB-KW"/>
</dbReference>
<keyword evidence="10" id="KW-1185">Reference proteome</keyword>
<evidence type="ECO:0000313" key="9">
    <source>
        <dbReference type="EMBL" id="SMG10091.1"/>
    </source>
</evidence>
<dbReference type="STRING" id="150121.SAMN06296010_0202"/>
<keyword evidence="4" id="KW-0460">Magnesium</keyword>
<dbReference type="NCBIfam" id="TIGR01916">
    <property type="entry name" value="F420_cofE"/>
    <property type="match status" value="1"/>
</dbReference>
<keyword evidence="7" id="KW-0464">Manganese</keyword>
<dbReference type="Gene3D" id="3.30.1330.100">
    <property type="entry name" value="CofE-like"/>
    <property type="match status" value="2"/>
</dbReference>
<protein>
    <submittedName>
        <fullName evidence="9">Coenzyme F420-0:L-glutamate ligase / coenzyme F420-1:gamma-L-glutamate ligase</fullName>
    </submittedName>
</protein>
<dbReference type="NCBIfam" id="NF009810">
    <property type="entry name" value="PRK13294.1"/>
    <property type="match status" value="1"/>
</dbReference>
<feature type="domain" description="Coenzyme F420:L-glutamate ligase-like" evidence="8">
    <location>
        <begin position="17"/>
        <end position="216"/>
    </location>
</feature>
<organism evidence="9 10">
    <name type="scientific">Agreia pratensis</name>
    <dbReference type="NCBI Taxonomy" id="150121"/>
    <lineage>
        <taxon>Bacteria</taxon>
        <taxon>Bacillati</taxon>
        <taxon>Actinomycetota</taxon>
        <taxon>Actinomycetes</taxon>
        <taxon>Micrococcales</taxon>
        <taxon>Microbacteriaceae</taxon>
        <taxon>Agreia</taxon>
    </lineage>
</organism>
<dbReference type="Pfam" id="PF01996">
    <property type="entry name" value="F420_ligase"/>
    <property type="match status" value="1"/>
</dbReference>
<name>A0A1X7I7M6_9MICO</name>
<dbReference type="EMBL" id="FXAY01000001">
    <property type="protein sequence ID" value="SMG10091.1"/>
    <property type="molecule type" value="Genomic_DNA"/>
</dbReference>
<accession>A0A1X7I7M6</accession>
<dbReference type="InterPro" id="IPR008225">
    <property type="entry name" value="F420-0_g-glutamyl_ligase"/>
</dbReference>